<evidence type="ECO:0000256" key="2">
    <source>
        <dbReference type="ARBA" id="ARBA00022763"/>
    </source>
</evidence>
<feature type="compositionally biased region" description="Basic and acidic residues" evidence="5">
    <location>
        <begin position="294"/>
        <end position="307"/>
    </location>
</feature>
<evidence type="ECO:0000313" key="8">
    <source>
        <dbReference type="Proteomes" id="UP001153076"/>
    </source>
</evidence>
<organism evidence="7 8">
    <name type="scientific">Carnegiea gigantea</name>
    <dbReference type="NCBI Taxonomy" id="171969"/>
    <lineage>
        <taxon>Eukaryota</taxon>
        <taxon>Viridiplantae</taxon>
        <taxon>Streptophyta</taxon>
        <taxon>Embryophyta</taxon>
        <taxon>Tracheophyta</taxon>
        <taxon>Spermatophyta</taxon>
        <taxon>Magnoliopsida</taxon>
        <taxon>eudicotyledons</taxon>
        <taxon>Gunneridae</taxon>
        <taxon>Pentapetalae</taxon>
        <taxon>Caryophyllales</taxon>
        <taxon>Cactineae</taxon>
        <taxon>Cactaceae</taxon>
        <taxon>Cactoideae</taxon>
        <taxon>Echinocereeae</taxon>
        <taxon>Carnegiea</taxon>
    </lineage>
</organism>
<evidence type="ECO:0000256" key="5">
    <source>
        <dbReference type="SAM" id="MobiDB-lite"/>
    </source>
</evidence>
<dbReference type="InterPro" id="IPR018848">
    <property type="entry name" value="WIYLD_domain"/>
</dbReference>
<sequence>MAPRGRPRGVGNTRMDAAIDALKPMGFLPDVIRKKVRELLEVDAFFVLLLLSLYQVYGGPEGWAFIEEASYKLLIDSILEDQENEKCALREPNLLEDQEREKPGESAFENVSKSIQDALVPMKGILISEVLTNQVDFDVQISLALYLFELIRITAPNSPFEDELMKKPFRVIVSTFEALFDSDDKSYHKRLRILESMSRVRSYVVLLDIKCDALFLDMFYHLVASIKDDHSPLLLEHTESILLGILEEADDLLLEFLIYVLSWSEVMGSPSSTAQVMSKRVLEMCASRVFIGPRPDRTGPDRLDRGPKIWQTLDRGPDRSGVGPGLDRTGQNPDRTGPDRLQTFAS</sequence>
<evidence type="ECO:0000256" key="1">
    <source>
        <dbReference type="ARBA" id="ARBA00004123"/>
    </source>
</evidence>
<keyword evidence="8" id="KW-1185">Reference proteome</keyword>
<reference evidence="7" key="1">
    <citation type="submission" date="2022-04" db="EMBL/GenBank/DDBJ databases">
        <title>Carnegiea gigantea Genome sequencing and assembly v2.</title>
        <authorList>
            <person name="Copetti D."/>
            <person name="Sanderson M.J."/>
            <person name="Burquez A."/>
            <person name="Wojciechowski M.F."/>
        </authorList>
    </citation>
    <scope>NUCLEOTIDE SEQUENCE</scope>
    <source>
        <strain evidence="7">SGP5-SGP5p</strain>
        <tissue evidence="7">Aerial part</tissue>
    </source>
</reference>
<dbReference type="PANTHER" id="PTHR12663:SF0">
    <property type="entry name" value="PRECOCIOUS DISSOCIATION OF SISTERS 5, ISOFORM A"/>
    <property type="match status" value="1"/>
</dbReference>
<evidence type="ECO:0000313" key="7">
    <source>
        <dbReference type="EMBL" id="KAJ8436109.1"/>
    </source>
</evidence>
<gene>
    <name evidence="7" type="ORF">Cgig2_017092</name>
</gene>
<comment type="subcellular location">
    <subcellularLocation>
        <location evidence="1">Nucleus</location>
    </subcellularLocation>
</comment>
<dbReference type="EMBL" id="JAKOGI010000365">
    <property type="protein sequence ID" value="KAJ8436109.1"/>
    <property type="molecule type" value="Genomic_DNA"/>
</dbReference>
<evidence type="ECO:0000256" key="3">
    <source>
        <dbReference type="ARBA" id="ARBA00023204"/>
    </source>
</evidence>
<dbReference type="GO" id="GO:0006281">
    <property type="term" value="P:DNA repair"/>
    <property type="evidence" value="ECO:0007669"/>
    <property type="project" value="UniProtKB-KW"/>
</dbReference>
<feature type="domain" description="WIYLD" evidence="6">
    <location>
        <begin position="52"/>
        <end position="84"/>
    </location>
</feature>
<dbReference type="GO" id="GO:0005634">
    <property type="term" value="C:nucleus"/>
    <property type="evidence" value="ECO:0007669"/>
    <property type="project" value="UniProtKB-SubCell"/>
</dbReference>
<dbReference type="InterPro" id="IPR043017">
    <property type="entry name" value="WIYLD_dom_sf"/>
</dbReference>
<dbReference type="Pfam" id="PF10440">
    <property type="entry name" value="WIYLD"/>
    <property type="match status" value="2"/>
</dbReference>
<dbReference type="AlphaFoldDB" id="A0A9Q1QC10"/>
<keyword evidence="2" id="KW-0227">DNA damage</keyword>
<evidence type="ECO:0000259" key="6">
    <source>
        <dbReference type="Pfam" id="PF10440"/>
    </source>
</evidence>
<feature type="domain" description="WIYLD" evidence="6">
    <location>
        <begin position="10"/>
        <end position="42"/>
    </location>
</feature>
<dbReference type="OrthoDB" id="1898570at2759"/>
<dbReference type="Pfam" id="PF20168">
    <property type="entry name" value="PDS5"/>
    <property type="match status" value="1"/>
</dbReference>
<name>A0A9Q1QC10_9CARY</name>
<keyword evidence="3" id="KW-0234">DNA repair</keyword>
<comment type="caution">
    <text evidence="7">The sequence shown here is derived from an EMBL/GenBank/DDBJ whole genome shotgun (WGS) entry which is preliminary data.</text>
</comment>
<dbReference type="GO" id="GO:0007064">
    <property type="term" value="P:mitotic sister chromatid cohesion"/>
    <property type="evidence" value="ECO:0007669"/>
    <property type="project" value="InterPro"/>
</dbReference>
<dbReference type="Proteomes" id="UP001153076">
    <property type="component" value="Unassembled WGS sequence"/>
</dbReference>
<accession>A0A9Q1QC10</accession>
<dbReference type="Gene3D" id="1.10.8.850">
    <property type="entry name" value="Histone-lysine N methyltransferase , C-terminal domain-like"/>
    <property type="match status" value="1"/>
</dbReference>
<dbReference type="GO" id="GO:0000785">
    <property type="term" value="C:chromatin"/>
    <property type="evidence" value="ECO:0007669"/>
    <property type="project" value="TreeGrafter"/>
</dbReference>
<evidence type="ECO:0000256" key="4">
    <source>
        <dbReference type="ARBA" id="ARBA00023242"/>
    </source>
</evidence>
<proteinExistence type="predicted"/>
<keyword evidence="4" id="KW-0539">Nucleus</keyword>
<dbReference type="InterPro" id="IPR039776">
    <property type="entry name" value="Pds5"/>
</dbReference>
<protein>
    <recommendedName>
        <fullName evidence="6">WIYLD domain-containing protein</fullName>
    </recommendedName>
</protein>
<dbReference type="PANTHER" id="PTHR12663">
    <property type="entry name" value="ANDROGEN INDUCED INHIBITOR OF PROLIFERATION AS3 / PDS5-RELATED"/>
    <property type="match status" value="1"/>
</dbReference>
<feature type="region of interest" description="Disordered" evidence="5">
    <location>
        <begin position="293"/>
        <end position="346"/>
    </location>
</feature>